<proteinExistence type="predicted"/>
<evidence type="ECO:0000256" key="1">
    <source>
        <dbReference type="SAM" id="MobiDB-lite"/>
    </source>
</evidence>
<evidence type="ECO:0008006" key="4">
    <source>
        <dbReference type="Google" id="ProtNLM"/>
    </source>
</evidence>
<feature type="region of interest" description="Disordered" evidence="1">
    <location>
        <begin position="556"/>
        <end position="633"/>
    </location>
</feature>
<dbReference type="EMBL" id="FLRE01000168">
    <property type="protein sequence ID" value="SBT43599.1"/>
    <property type="molecule type" value="Genomic_DNA"/>
</dbReference>
<accession>A0A1A8ZI95</accession>
<dbReference type="GO" id="GO:0000070">
    <property type="term" value="P:mitotic sister chromatid segregation"/>
    <property type="evidence" value="ECO:0007669"/>
    <property type="project" value="TreeGrafter"/>
</dbReference>
<dbReference type="InterPro" id="IPR011989">
    <property type="entry name" value="ARM-like"/>
</dbReference>
<dbReference type="Gene3D" id="1.25.10.10">
    <property type="entry name" value="Leucine-rich Repeat Variant"/>
    <property type="match status" value="1"/>
</dbReference>
<organism evidence="2 3">
    <name type="scientific">Plasmodium ovale wallikeri</name>
    <dbReference type="NCBI Taxonomy" id="864142"/>
    <lineage>
        <taxon>Eukaryota</taxon>
        <taxon>Sar</taxon>
        <taxon>Alveolata</taxon>
        <taxon>Apicomplexa</taxon>
        <taxon>Aconoidasida</taxon>
        <taxon>Haemosporida</taxon>
        <taxon>Plasmodiidae</taxon>
        <taxon>Plasmodium</taxon>
        <taxon>Plasmodium (Plasmodium)</taxon>
    </lineage>
</organism>
<dbReference type="SUPFAM" id="SSF48371">
    <property type="entry name" value="ARM repeat"/>
    <property type="match status" value="1"/>
</dbReference>
<dbReference type="PANTHER" id="PTHR16199">
    <property type="entry name" value="CONDENSIN-2 COMPLEX SUBUNIT G2"/>
    <property type="match status" value="1"/>
</dbReference>
<dbReference type="PANTHER" id="PTHR16199:SF4">
    <property type="entry name" value="CONDENSIN-2 COMPLEX SUBUNIT G2"/>
    <property type="match status" value="1"/>
</dbReference>
<dbReference type="AlphaFoldDB" id="A0A1A8ZI95"/>
<reference evidence="3" key="1">
    <citation type="submission" date="2016-05" db="EMBL/GenBank/DDBJ databases">
        <authorList>
            <person name="Naeem Raeece"/>
        </authorList>
    </citation>
    <scope>NUCLEOTIDE SEQUENCE [LARGE SCALE GENOMIC DNA]</scope>
</reference>
<dbReference type="GO" id="GO:0005634">
    <property type="term" value="C:nucleus"/>
    <property type="evidence" value="ECO:0007669"/>
    <property type="project" value="TreeGrafter"/>
</dbReference>
<dbReference type="GO" id="GO:0000796">
    <property type="term" value="C:condensin complex"/>
    <property type="evidence" value="ECO:0007669"/>
    <property type="project" value="TreeGrafter"/>
</dbReference>
<name>A0A1A8ZI95_PLAOA</name>
<dbReference type="InterPro" id="IPR016024">
    <property type="entry name" value="ARM-type_fold"/>
</dbReference>
<sequence>MQATLEMQIQYLGHEYQPPDIQNIRSPYMEELDGNSTNREGQSQCHKMLDMPCLIPPIGKFDLTPLVFFSTFSPSWYSSFASSTEKVRCTVSASQAYSALFELSEDGNACVLQAAAKCICYVRGKNKYKKRGACKRHARGMHGTCKGHASDMHKYALEVLNELWEIINEEKRMALLDVVINKLLREKHDNVKNEVIIGLYEMAKNKKMNQHFLHLFNRIKHLINDKCLRVRKNFVHLIIQLHNHMNIDFFNQIDYNDLVKRITKDFFTFNIQCCVKKLSYMKQENHEKINNNEICDFLKMSSNLMTHSICTCDIKEQAKKCINLLNEYPALMICVSKFSTNWKLTDRYKLASVLFEITNAKLREDENSSLLMEESSYFDWCNNTRDNISIKERKEKEAIDSIIGYKFWNDPNLNRKYVRYSSLLICVANFLKPKNEEEMELCGSEEIQDFLKLHFAENYFLDSINTAMQPFYFKLLKYLNLNHDDYLVIHKYGRKELNSLYTLKNEHTCSNFIIPLFYKWGLLNAFVKKHMQFLNVSIEFIFSQIGANAKGTTDEMAAAPPNVGENASLGGGSGGSGGRGGDGGGGSGGDSGGGDGGGGSDGDSDGSGDGERGCKRRRTTQPEKQAVDPMDGVMWKESKTKDMHINNEKELNALIFLSLIVKKKKYHHMMFKGFPQIVYNFTYKFSFYLFYIFEKLSLNEFVLPPHFISPYYKEKEKHMDIIELVLYDKKKIKGYMYLYISFFYFFNSFSTQNNFPYEWDILIQNVAKSIKLISSIKFKNEMEIITMNMQDREARNRGGNFSGTIEQRSKWASHISAILHLVIYFLDMVEYTVAMKKLTIDDADFNEFVKNIFLFCKCYQIVSEGVEESQKVYGKTWRRISTFLLFILSFDYYEKRTETKLMILNTFFLFTCETIPKKYIEGIMKRYTSVIKQKEILYNFLQNFHKNNVVIHYMKEGQIKNIKSAIDIALTQRDKAKK</sequence>
<protein>
    <recommendedName>
        <fullName evidence="4">Condensin-2 complex subunit G2</fullName>
    </recommendedName>
</protein>
<evidence type="ECO:0000313" key="2">
    <source>
        <dbReference type="EMBL" id="SBT43599.1"/>
    </source>
</evidence>
<evidence type="ECO:0000313" key="3">
    <source>
        <dbReference type="Proteomes" id="UP000078550"/>
    </source>
</evidence>
<feature type="compositionally biased region" description="Gly residues" evidence="1">
    <location>
        <begin position="569"/>
        <end position="601"/>
    </location>
</feature>
<dbReference type="Proteomes" id="UP000078550">
    <property type="component" value="Unassembled WGS sequence"/>
</dbReference>
<gene>
    <name evidence="2" type="ORF">POVWA2_046190</name>
</gene>